<evidence type="ECO:0000259" key="4">
    <source>
        <dbReference type="Pfam" id="PF04715"/>
    </source>
</evidence>
<accession>A0A1G8ZN79</accession>
<dbReference type="RefSeq" id="WP_091511858.1">
    <property type="nucleotide sequence ID" value="NZ_FNFH01000003.1"/>
</dbReference>
<protein>
    <recommendedName>
        <fullName evidence="1">aminodeoxychorismate synthase</fullName>
        <ecNumber evidence="1">2.6.1.85</ecNumber>
    </recommendedName>
</protein>
<dbReference type="PRINTS" id="PR00095">
    <property type="entry name" value="ANTSNTHASEI"/>
</dbReference>
<dbReference type="InterPro" id="IPR005802">
    <property type="entry name" value="ADC_synth_comp_1"/>
</dbReference>
<reference evidence="6" key="1">
    <citation type="submission" date="2016-10" db="EMBL/GenBank/DDBJ databases">
        <authorList>
            <person name="Varghese N."/>
            <person name="Submissions S."/>
        </authorList>
    </citation>
    <scope>NUCLEOTIDE SEQUENCE [LARGE SCALE GENOMIC DNA]</scope>
    <source>
        <strain evidence="6">CGMCC 1.10658</strain>
    </source>
</reference>
<dbReference type="AlphaFoldDB" id="A0A1G8ZN79"/>
<sequence length="446" mass="48390">MKSLQIVSVPYSINTPVAFQTVADLPAPVWLDSGRPVAPGGRFDIISADPLATLELQADSAAPFAELDDLLCELAPLDSDAQLPFCGGAIGYAGYELGMAENFLAPDNRATPLPAGFFGLYSWALVVDHQLCASHLVFHPACSEVQVRDLIARFSALPWQDAARTGPFSLCGPFEHEFTREEYCRQIERILDYIRAGDIYQANFTQRFSAPFEGDPLAGYLALRERVAGPFSAYLDLPHGQVLSLSPERFIHADGCAVQTEPIKGTAPRHKDPVEDTRVADALQHSIKDRAENLMIVDLLRNDFSKRCRRGTVRVPELFELATFANVHHLVSRITGELPEGAYFTDLLAACFPGGSITGAPKRRAMEIIRELELSPRGIYCGSIGYLSSCGRADTNIAIRTFTAGNGVISGAAGGGIVADSVPAAEYDECLNKVGMLLETLEGMPR</sequence>
<dbReference type="Pfam" id="PF04715">
    <property type="entry name" value="Anth_synt_I_N"/>
    <property type="match status" value="1"/>
</dbReference>
<dbReference type="InterPro" id="IPR005801">
    <property type="entry name" value="ADC_synthase"/>
</dbReference>
<dbReference type="PANTHER" id="PTHR11236">
    <property type="entry name" value="AMINOBENZOATE/ANTHRANILATE SYNTHASE"/>
    <property type="match status" value="1"/>
</dbReference>
<dbReference type="GO" id="GO:0000162">
    <property type="term" value="P:L-tryptophan biosynthetic process"/>
    <property type="evidence" value="ECO:0007669"/>
    <property type="project" value="TreeGrafter"/>
</dbReference>
<evidence type="ECO:0000256" key="1">
    <source>
        <dbReference type="ARBA" id="ARBA00013139"/>
    </source>
</evidence>
<feature type="domain" description="Chorismate-utilising enzyme C-terminal" evidence="3">
    <location>
        <begin position="180"/>
        <end position="433"/>
    </location>
</feature>
<dbReference type="Pfam" id="PF00425">
    <property type="entry name" value="Chorismate_bind"/>
    <property type="match status" value="1"/>
</dbReference>
<dbReference type="GO" id="GO:0009396">
    <property type="term" value="P:folic acid-containing compound biosynthetic process"/>
    <property type="evidence" value="ECO:0007669"/>
    <property type="project" value="InterPro"/>
</dbReference>
<keyword evidence="6" id="KW-1185">Reference proteome</keyword>
<gene>
    <name evidence="5" type="ORF">SAMN05216212_1690</name>
</gene>
<dbReference type="EC" id="2.6.1.85" evidence="1"/>
<dbReference type="Proteomes" id="UP000199305">
    <property type="component" value="Unassembled WGS sequence"/>
</dbReference>
<dbReference type="STRING" id="658219.SAMN05216212_1690"/>
<feature type="domain" description="Anthranilate synthase component I N-terminal" evidence="4">
    <location>
        <begin position="18"/>
        <end position="130"/>
    </location>
</feature>
<dbReference type="NCBIfam" id="TIGR00553">
    <property type="entry name" value="pabB"/>
    <property type="match status" value="1"/>
</dbReference>
<evidence type="ECO:0000259" key="3">
    <source>
        <dbReference type="Pfam" id="PF00425"/>
    </source>
</evidence>
<dbReference type="EMBL" id="FNFH01000003">
    <property type="protein sequence ID" value="SDK16582.1"/>
    <property type="molecule type" value="Genomic_DNA"/>
</dbReference>
<dbReference type="PANTHER" id="PTHR11236:SF50">
    <property type="entry name" value="AMINODEOXYCHORISMATE SYNTHASE COMPONENT 1"/>
    <property type="match status" value="1"/>
</dbReference>
<name>A0A1G8ZN79_9GAMM</name>
<evidence type="ECO:0000313" key="5">
    <source>
        <dbReference type="EMBL" id="SDK16582.1"/>
    </source>
</evidence>
<dbReference type="InterPro" id="IPR006805">
    <property type="entry name" value="Anth_synth_I_N"/>
</dbReference>
<organism evidence="5 6">
    <name type="scientific">Microbulbifer yueqingensis</name>
    <dbReference type="NCBI Taxonomy" id="658219"/>
    <lineage>
        <taxon>Bacteria</taxon>
        <taxon>Pseudomonadati</taxon>
        <taxon>Pseudomonadota</taxon>
        <taxon>Gammaproteobacteria</taxon>
        <taxon>Cellvibrionales</taxon>
        <taxon>Microbulbiferaceae</taxon>
        <taxon>Microbulbifer</taxon>
    </lineage>
</organism>
<dbReference type="OrthoDB" id="9803598at2"/>
<dbReference type="InterPro" id="IPR015890">
    <property type="entry name" value="Chorismate_C"/>
</dbReference>
<keyword evidence="2" id="KW-0808">Transferase</keyword>
<evidence type="ECO:0000313" key="6">
    <source>
        <dbReference type="Proteomes" id="UP000199305"/>
    </source>
</evidence>
<dbReference type="GO" id="GO:0046820">
    <property type="term" value="F:4-amino-4-deoxychorismate synthase activity"/>
    <property type="evidence" value="ECO:0007669"/>
    <property type="project" value="UniProtKB-EC"/>
</dbReference>
<dbReference type="SUPFAM" id="SSF56322">
    <property type="entry name" value="ADC synthase"/>
    <property type="match status" value="1"/>
</dbReference>
<dbReference type="InterPro" id="IPR019999">
    <property type="entry name" value="Anth_synth_I-like"/>
</dbReference>
<dbReference type="Gene3D" id="3.60.120.10">
    <property type="entry name" value="Anthranilate synthase"/>
    <property type="match status" value="1"/>
</dbReference>
<proteinExistence type="predicted"/>
<evidence type="ECO:0000256" key="2">
    <source>
        <dbReference type="ARBA" id="ARBA00022679"/>
    </source>
</evidence>